<keyword evidence="1" id="KW-0812">Transmembrane</keyword>
<dbReference type="RefSeq" id="WP_251872815.1">
    <property type="nucleotide sequence ID" value="NZ_CP098755.1"/>
</dbReference>
<reference evidence="3" key="1">
    <citation type="submission" date="2022-06" db="EMBL/GenBank/DDBJ databases">
        <title>Genome sequencing of Brevibacillus sp. BB3-R1.</title>
        <authorList>
            <person name="Heo J."/>
            <person name="Lee D."/>
            <person name="Won M."/>
            <person name="Han B.-H."/>
            <person name="Hong S.-B."/>
            <person name="Kwon S.-W."/>
        </authorList>
    </citation>
    <scope>NUCLEOTIDE SEQUENCE</scope>
    <source>
        <strain evidence="3">BB3-R1</strain>
    </source>
</reference>
<keyword evidence="1" id="KW-1133">Transmembrane helix</keyword>
<keyword evidence="4" id="KW-1185">Reference proteome</keyword>
<evidence type="ECO:0000259" key="2">
    <source>
        <dbReference type="Pfam" id="PF08445"/>
    </source>
</evidence>
<evidence type="ECO:0000313" key="3">
    <source>
        <dbReference type="EMBL" id="USG65725.1"/>
    </source>
</evidence>
<dbReference type="InterPro" id="IPR013653">
    <property type="entry name" value="GCN5-like_dom"/>
</dbReference>
<feature type="transmembrane region" description="Helical" evidence="1">
    <location>
        <begin position="63"/>
        <end position="89"/>
    </location>
</feature>
<dbReference type="Pfam" id="PF08445">
    <property type="entry name" value="FR47"/>
    <property type="match status" value="1"/>
</dbReference>
<evidence type="ECO:0000313" key="4">
    <source>
        <dbReference type="Proteomes" id="UP001056500"/>
    </source>
</evidence>
<dbReference type="Proteomes" id="UP001056500">
    <property type="component" value="Chromosome"/>
</dbReference>
<sequence length="102" mass="11544">MAVSVCFSARSSDKAAEAGVETLEDYRGKGYAIRVASSWAKAIRQSQRSAMLWSNSTTCSNRLFTFFIQFFCNNFFTKFFVYVILVFTYCSLPCIPSNPCLQ</sequence>
<keyword evidence="1" id="KW-0472">Membrane</keyword>
<feature type="domain" description="GCN5-related N-acetyltransferase Rv2170-like" evidence="2">
    <location>
        <begin position="19"/>
        <end position="64"/>
    </location>
</feature>
<protein>
    <submittedName>
        <fullName evidence="3">GNAT family N-acetyltransferase</fullName>
    </submittedName>
</protein>
<gene>
    <name evidence="3" type="ORF">NDK47_27120</name>
</gene>
<organism evidence="3 4">
    <name type="scientific">Brevibacillus ruminantium</name>
    <dbReference type="NCBI Taxonomy" id="2950604"/>
    <lineage>
        <taxon>Bacteria</taxon>
        <taxon>Bacillati</taxon>
        <taxon>Bacillota</taxon>
        <taxon>Bacilli</taxon>
        <taxon>Bacillales</taxon>
        <taxon>Paenibacillaceae</taxon>
        <taxon>Brevibacillus</taxon>
    </lineage>
</organism>
<proteinExistence type="predicted"/>
<dbReference type="Gene3D" id="3.40.630.30">
    <property type="match status" value="1"/>
</dbReference>
<name>A0ABY4WIR8_9BACL</name>
<evidence type="ECO:0000256" key="1">
    <source>
        <dbReference type="SAM" id="Phobius"/>
    </source>
</evidence>
<accession>A0ABY4WIR8</accession>
<dbReference type="EMBL" id="CP098755">
    <property type="protein sequence ID" value="USG65725.1"/>
    <property type="molecule type" value="Genomic_DNA"/>
</dbReference>